<comment type="caution">
    <text evidence="2">The sequence shown here is derived from an EMBL/GenBank/DDBJ whole genome shotgun (WGS) entry which is preliminary data.</text>
</comment>
<feature type="coiled-coil region" evidence="1">
    <location>
        <begin position="50"/>
        <end position="91"/>
    </location>
</feature>
<proteinExistence type="predicted"/>
<dbReference type="Gene3D" id="1.20.5.300">
    <property type="match status" value="1"/>
</dbReference>
<keyword evidence="1" id="KW-0175">Coiled coil</keyword>
<reference evidence="2" key="1">
    <citation type="journal article" date="2020" name="mSystems">
        <title>Genome- and Community-Level Interaction Insights into Carbon Utilization and Element Cycling Functions of Hydrothermarchaeota in Hydrothermal Sediment.</title>
        <authorList>
            <person name="Zhou Z."/>
            <person name="Liu Y."/>
            <person name="Xu W."/>
            <person name="Pan J."/>
            <person name="Luo Z.H."/>
            <person name="Li M."/>
        </authorList>
    </citation>
    <scope>NUCLEOTIDE SEQUENCE [LARGE SCALE GENOMIC DNA]</scope>
    <source>
        <strain evidence="2">HyVt-483</strain>
    </source>
</reference>
<gene>
    <name evidence="2" type="ORF">ENJ40_06090</name>
</gene>
<evidence type="ECO:0000256" key="1">
    <source>
        <dbReference type="SAM" id="Coils"/>
    </source>
</evidence>
<dbReference type="EMBL" id="DRMH01000078">
    <property type="protein sequence ID" value="HFC98011.1"/>
    <property type="molecule type" value="Genomic_DNA"/>
</dbReference>
<name>A0A7C3CKI7_9BACT</name>
<evidence type="ECO:0000313" key="2">
    <source>
        <dbReference type="EMBL" id="HFC98011.1"/>
    </source>
</evidence>
<organism evidence="2">
    <name type="scientific">Thermosulfurimonas dismutans</name>
    <dbReference type="NCBI Taxonomy" id="999894"/>
    <lineage>
        <taxon>Bacteria</taxon>
        <taxon>Pseudomonadati</taxon>
        <taxon>Thermodesulfobacteriota</taxon>
        <taxon>Thermodesulfobacteria</taxon>
        <taxon>Thermodesulfobacteriales</taxon>
        <taxon>Thermodesulfobacteriaceae</taxon>
        <taxon>Thermosulfurimonas</taxon>
    </lineage>
</organism>
<protein>
    <submittedName>
        <fullName evidence="2">DUF2730 family protein</fullName>
    </submittedName>
</protein>
<dbReference type="PANTHER" id="PTHR38753">
    <property type="entry name" value="SLR1441 PROTEIN"/>
    <property type="match status" value="1"/>
</dbReference>
<sequence length="219" mass="25619">MFNVFKYYDIFREKFGEEAAISLLRALSEIYESLAQTVTKEEFNELKEIVREQGENLKVLTQRVDQLTKDVRRLTGEMGRMKEEMREIRKQVGGLSITVGYTLENEAFKGLPELLKRDHGLEVVEPLRRTFVRDEKGRELEVNIYGAARKDGKKLVILGEAKAQLSKNDVDRFLRRKVKPLERVFPERFLVLVTHMVTSSEVEEYARKKGVALYYSYQF</sequence>
<dbReference type="AlphaFoldDB" id="A0A7C3CKI7"/>
<dbReference type="PANTHER" id="PTHR38753:SF1">
    <property type="entry name" value="SLR1441 PROTEIN"/>
    <property type="match status" value="1"/>
</dbReference>
<accession>A0A7C3CKI7</accession>
<dbReference type="Proteomes" id="UP000886043">
    <property type="component" value="Unassembled WGS sequence"/>
</dbReference>